<dbReference type="EMBL" id="JYDP01000060">
    <property type="protein sequence ID" value="KRZ10388.1"/>
    <property type="molecule type" value="Genomic_DNA"/>
</dbReference>
<dbReference type="PANTHER" id="PTHR46599:SF6">
    <property type="entry name" value="DUAL SPECIFICITY PHOSPHATASE 26"/>
    <property type="match status" value="1"/>
</dbReference>
<dbReference type="Proteomes" id="UP000055024">
    <property type="component" value="Unassembled WGS sequence"/>
</dbReference>
<protein>
    <submittedName>
        <fullName evidence="2">PiggyBac transposable element-derived protein 4</fullName>
    </submittedName>
</protein>
<dbReference type="STRING" id="268475.A0A0V1HJH0"/>
<keyword evidence="3" id="KW-1185">Reference proteome</keyword>
<organism evidence="2 3">
    <name type="scientific">Trichinella zimbabwensis</name>
    <dbReference type="NCBI Taxonomy" id="268475"/>
    <lineage>
        <taxon>Eukaryota</taxon>
        <taxon>Metazoa</taxon>
        <taxon>Ecdysozoa</taxon>
        <taxon>Nematoda</taxon>
        <taxon>Enoplea</taxon>
        <taxon>Dorylaimia</taxon>
        <taxon>Trichinellida</taxon>
        <taxon>Trichinellidae</taxon>
        <taxon>Trichinella</taxon>
    </lineage>
</organism>
<dbReference type="OrthoDB" id="10030973at2759"/>
<gene>
    <name evidence="2" type="primary">PGBD4</name>
    <name evidence="2" type="ORF">T11_15772</name>
</gene>
<accession>A0A0V1HJH0</accession>
<dbReference type="PANTHER" id="PTHR46599">
    <property type="entry name" value="PIGGYBAC TRANSPOSABLE ELEMENT-DERIVED PROTEIN 4"/>
    <property type="match status" value="1"/>
</dbReference>
<feature type="domain" description="PiggyBac transposable element-derived protein" evidence="1">
    <location>
        <begin position="3"/>
        <end position="113"/>
    </location>
</feature>
<dbReference type="Pfam" id="PF13843">
    <property type="entry name" value="DDE_Tnp_1_7"/>
    <property type="match status" value="1"/>
</dbReference>
<comment type="caution">
    <text evidence="2">The sequence shown here is derived from an EMBL/GenBank/DDBJ whole genome shotgun (WGS) entry which is preliminary data.</text>
</comment>
<proteinExistence type="predicted"/>
<evidence type="ECO:0000259" key="1">
    <source>
        <dbReference type="Pfam" id="PF13843"/>
    </source>
</evidence>
<sequence>MAPIRIVSDKFGSNCRESYSSDIQLCVDEQLLPFRGRCPFKVYIKSKRHRYGIKIWTLCDTVTMYVWNFQVYCGKISPRPEKDQGRRVVLDLVQGPGKGYGVTTDNVFTSLAL</sequence>
<evidence type="ECO:0000313" key="3">
    <source>
        <dbReference type="Proteomes" id="UP000055024"/>
    </source>
</evidence>
<evidence type="ECO:0000313" key="2">
    <source>
        <dbReference type="EMBL" id="KRZ10388.1"/>
    </source>
</evidence>
<dbReference type="AlphaFoldDB" id="A0A0V1HJH0"/>
<dbReference type="InterPro" id="IPR029526">
    <property type="entry name" value="PGBD"/>
</dbReference>
<name>A0A0V1HJH0_9BILA</name>
<reference evidence="2 3" key="1">
    <citation type="submission" date="2015-01" db="EMBL/GenBank/DDBJ databases">
        <title>Evolution of Trichinella species and genotypes.</title>
        <authorList>
            <person name="Korhonen P.K."/>
            <person name="Edoardo P."/>
            <person name="Giuseppe L.R."/>
            <person name="Gasser R.B."/>
        </authorList>
    </citation>
    <scope>NUCLEOTIDE SEQUENCE [LARGE SCALE GENOMIC DNA]</scope>
    <source>
        <strain evidence="2">ISS1029</strain>
    </source>
</reference>